<accession>A0A0A8Y1I3</accession>
<name>A0A0A8Y1I3_ARUDO</name>
<dbReference type="AlphaFoldDB" id="A0A0A8Y1I3"/>
<reference evidence="1" key="1">
    <citation type="submission" date="2014-09" db="EMBL/GenBank/DDBJ databases">
        <authorList>
            <person name="Magalhaes I.L.F."/>
            <person name="Oliveira U."/>
            <person name="Santos F.R."/>
            <person name="Vidigal T.H.D.A."/>
            <person name="Brescovit A.D."/>
            <person name="Santos A.J."/>
        </authorList>
    </citation>
    <scope>NUCLEOTIDE SEQUENCE</scope>
    <source>
        <tissue evidence="1">Shoot tissue taken approximately 20 cm above the soil surface</tissue>
    </source>
</reference>
<evidence type="ECO:0000313" key="1">
    <source>
        <dbReference type="EMBL" id="JAD19981.1"/>
    </source>
</evidence>
<organism evidence="1">
    <name type="scientific">Arundo donax</name>
    <name type="common">Giant reed</name>
    <name type="synonym">Donax arundinaceus</name>
    <dbReference type="NCBI Taxonomy" id="35708"/>
    <lineage>
        <taxon>Eukaryota</taxon>
        <taxon>Viridiplantae</taxon>
        <taxon>Streptophyta</taxon>
        <taxon>Embryophyta</taxon>
        <taxon>Tracheophyta</taxon>
        <taxon>Spermatophyta</taxon>
        <taxon>Magnoliopsida</taxon>
        <taxon>Liliopsida</taxon>
        <taxon>Poales</taxon>
        <taxon>Poaceae</taxon>
        <taxon>PACMAD clade</taxon>
        <taxon>Arundinoideae</taxon>
        <taxon>Arundineae</taxon>
        <taxon>Arundo</taxon>
    </lineage>
</organism>
<proteinExistence type="predicted"/>
<sequence length="48" mass="5545">MSLVVGPFFSPQNFQPDCLGETGRQAGRQRAVVVEREREREREREILA</sequence>
<protein>
    <submittedName>
        <fullName evidence="1">Uncharacterized protein</fullName>
    </submittedName>
</protein>
<reference evidence="1" key="2">
    <citation type="journal article" date="2015" name="Data Brief">
        <title>Shoot transcriptome of the giant reed, Arundo donax.</title>
        <authorList>
            <person name="Barrero R.A."/>
            <person name="Guerrero F.D."/>
            <person name="Moolhuijzen P."/>
            <person name="Goolsby J.A."/>
            <person name="Tidwell J."/>
            <person name="Bellgard S.E."/>
            <person name="Bellgard M.I."/>
        </authorList>
    </citation>
    <scope>NUCLEOTIDE SEQUENCE</scope>
    <source>
        <tissue evidence="1">Shoot tissue taken approximately 20 cm above the soil surface</tissue>
    </source>
</reference>
<dbReference type="EMBL" id="GBRH01277914">
    <property type="protein sequence ID" value="JAD19981.1"/>
    <property type="molecule type" value="Transcribed_RNA"/>
</dbReference>